<dbReference type="RefSeq" id="XP_025353364.1">
    <property type="nucleotide sequence ID" value="XM_025502935.1"/>
</dbReference>
<dbReference type="Proteomes" id="UP000245771">
    <property type="component" value="Unassembled WGS sequence"/>
</dbReference>
<feature type="region of interest" description="Disordered" evidence="1">
    <location>
        <begin position="515"/>
        <end position="641"/>
    </location>
</feature>
<feature type="compositionally biased region" description="Polar residues" evidence="1">
    <location>
        <begin position="516"/>
        <end position="528"/>
    </location>
</feature>
<dbReference type="SUPFAM" id="SSF58113">
    <property type="entry name" value="Apolipoprotein A-I"/>
    <property type="match status" value="1"/>
</dbReference>
<dbReference type="AlphaFoldDB" id="A0A316V6L5"/>
<feature type="compositionally biased region" description="Low complexity" evidence="1">
    <location>
        <begin position="538"/>
        <end position="552"/>
    </location>
</feature>
<keyword evidence="3" id="KW-1185">Reference proteome</keyword>
<dbReference type="GeneID" id="37024716"/>
<gene>
    <name evidence="2" type="ORF">FA14DRAFT_80969</name>
</gene>
<dbReference type="EMBL" id="KZ819605">
    <property type="protein sequence ID" value="PWN33062.1"/>
    <property type="molecule type" value="Genomic_DNA"/>
</dbReference>
<name>A0A316V6L5_9BASI</name>
<protein>
    <submittedName>
        <fullName evidence="2">Uncharacterized protein</fullName>
    </submittedName>
</protein>
<evidence type="ECO:0000313" key="2">
    <source>
        <dbReference type="EMBL" id="PWN33062.1"/>
    </source>
</evidence>
<evidence type="ECO:0000256" key="1">
    <source>
        <dbReference type="SAM" id="MobiDB-lite"/>
    </source>
</evidence>
<sequence length="641" mass="71943">MSKRPSPGVDRARSPPNKAVSVPPIRFATEQQDKKYQQQANKVATKQGKSVKVKQRSRGGGFFSWLFRLAFRLLSYYTVFCALFTCGSHPFSFDYSTKDQRAVCRNLAHAKIRLVPIATPILKDTYAHIDPYAGPYIRAATPVVQKAYKISKPHYIRAYKYGNALYKKHVDPARKRAIKRAHAYADPHVKKLQKEYKKQVQPHVDNLHKTVKPYRDIYTRDVAPYVKQAHIQSIAAAYASHHIYVHQVHPHILTGFKHSRSFYFNHFLPAVRRAYVLYIQPQQDKITARIFGYTPDRTVKVEKPTPMPGSSKESVASVVETVQETVKSAASGPIETVKSATEAASSLLAETFEQSEGDEDEEDPEELDRQLDAEVEQVTAELESWEKGMSKLIREETRAHKQRIKQGTLDDAGLEQARNASVVSVRRYFRKARKAFEKVMEDVKFEVTVDDFEGWDRGLNVRVKLFAQDLIQLEKEMLTKNTPIPAEPEAQESAATEPENAHLVEKLAAQKPLVAESQTSFETETISEVIQEDSPAEPIVIAPESSASSSPEVEADLSGTAKSFEDKSTEEEAPVSGSPSEAEDPTFSILPIEVADEKGTPAKATEVEDEKEPSFSILPIEVVDEKGTPAEKKEKPAHEEL</sequence>
<evidence type="ECO:0000313" key="3">
    <source>
        <dbReference type="Proteomes" id="UP000245771"/>
    </source>
</evidence>
<proteinExistence type="predicted"/>
<feature type="compositionally biased region" description="Basic and acidic residues" evidence="1">
    <location>
        <begin position="623"/>
        <end position="641"/>
    </location>
</feature>
<feature type="region of interest" description="Disordered" evidence="1">
    <location>
        <begin position="481"/>
        <end position="500"/>
    </location>
</feature>
<feature type="region of interest" description="Disordered" evidence="1">
    <location>
        <begin position="1"/>
        <end position="24"/>
    </location>
</feature>
<reference evidence="2 3" key="1">
    <citation type="journal article" date="2018" name="Mol. Biol. Evol.">
        <title>Broad Genomic Sampling Reveals a Smut Pathogenic Ancestry of the Fungal Clade Ustilaginomycotina.</title>
        <authorList>
            <person name="Kijpornyongpan T."/>
            <person name="Mondo S.J."/>
            <person name="Barry K."/>
            <person name="Sandor L."/>
            <person name="Lee J."/>
            <person name="Lipzen A."/>
            <person name="Pangilinan J."/>
            <person name="LaButti K."/>
            <person name="Hainaut M."/>
            <person name="Henrissat B."/>
            <person name="Grigoriev I.V."/>
            <person name="Spatafora J.W."/>
            <person name="Aime M.C."/>
        </authorList>
    </citation>
    <scope>NUCLEOTIDE SEQUENCE [LARGE SCALE GENOMIC DNA]</scope>
    <source>
        <strain evidence="2 3">MCA 3882</strain>
    </source>
</reference>
<dbReference type="InParanoid" id="A0A316V6L5"/>
<dbReference type="OrthoDB" id="3260408at2759"/>
<organism evidence="2 3">
    <name type="scientific">Meira miltonrushii</name>
    <dbReference type="NCBI Taxonomy" id="1280837"/>
    <lineage>
        <taxon>Eukaryota</taxon>
        <taxon>Fungi</taxon>
        <taxon>Dikarya</taxon>
        <taxon>Basidiomycota</taxon>
        <taxon>Ustilaginomycotina</taxon>
        <taxon>Exobasidiomycetes</taxon>
        <taxon>Exobasidiales</taxon>
        <taxon>Brachybasidiaceae</taxon>
        <taxon>Meira</taxon>
    </lineage>
</organism>
<dbReference type="STRING" id="1280837.A0A316V6L5"/>
<accession>A0A316V6L5</accession>